<evidence type="ECO:0000313" key="6">
    <source>
        <dbReference type="EMBL" id="ODM91381.1"/>
    </source>
</evidence>
<sequence length="999" mass="114357">MTTQCSGDNFCDINSAVIPYKIFNNRKEQVDKNSNKTDFPDELYIETLCSLVYPRRLSDYENHSEGISDLLSHLQKLFHLDKDKHAKLIACAKDIELSSSSKSVLNLEVVEARNLKSRNGLLCSPFLQDISFFRPVSDVSNELLHIDVVHCSSSEGTGKVKNFTDVKKLRKDVKKLVKDIAVVASTGKMNNEETIGCLKLPLRAIPPEGIDSWYQLNSSKGNGSKNKGEIRLKIGIGRNQEKQVLTRVYRHILHLMVSNELVVPYNWDGILENKLSIKLLRTLELKGGLTKKDIQLSQWLVYTQVHCEEFALNTKIFPTLLQTIFQHVKSKSLDENELREFWHSTEKLVENFFNACSNIYEDKYGRTGNNSSAISRNNGSSKNILSNGKANIGREINPCSTTPDKIVQLLVADLGKRLDLHNNPRDSLDEEHFQITYLVYDKRYFELAKPIVIQTCANIKPLNLIHDEHDYECCQDEYISIGTMLFKLYLELKQFAGLSSKVTGTNELCIKQAYSTWFRNTVINQWLDISRFKVMNCIRAAVYRDDFLPVDSSSKISSSAIDTAAILQSIEIWNQLPWQNLEDCSSLVAKIIEDVGRCVIYYADLMSRRIDEKEKDIAEDKYPIGSQKLAITSKIENSPANPYDINLVNAALENASKHVNHKIRVIFEKAGLKMYIYIQKLLTEVAELQSTQEGGMTNLINYLNLGLIKLNELLRDFTTFEMMFIILWRNVLLTFQLLITTNAEKKRNPSYFQEVGKIYARLKSLFYPEGSSMSNKHVEIQEAVENLLEINSASTYELIMKYCRERHKMQSRTENNKAFYMGFLAVRAHFCADIQTLKIEILNARHLKPRSCNGQRDPYVKAYLITKDLNSITTRVHKSKIHRNTLFPLFDERVSVPIKVATSDELKSSCMLMFSLKDYGRLGTSEFIGDCFLPFDSIPITTSAAKFEDLPQKILPLTLPKDELNSSVFQTLENTQEGVKTVIEFVRRERTKMKDRICV</sequence>
<dbReference type="InterPro" id="IPR000008">
    <property type="entry name" value="C2_dom"/>
</dbReference>
<dbReference type="PANTHER" id="PTHR45999">
    <property type="entry name" value="UNC-13-4A, ISOFORM B"/>
    <property type="match status" value="1"/>
</dbReference>
<evidence type="ECO:0000256" key="1">
    <source>
        <dbReference type="ARBA" id="ARBA00004603"/>
    </source>
</evidence>
<dbReference type="GO" id="GO:0005770">
    <property type="term" value="C:late endosome"/>
    <property type="evidence" value="ECO:0007669"/>
    <property type="project" value="UniProtKB-SubCell"/>
</dbReference>
<evidence type="ECO:0000259" key="5">
    <source>
        <dbReference type="PROSITE" id="PS51258"/>
    </source>
</evidence>
<dbReference type="InterPro" id="IPR035892">
    <property type="entry name" value="C2_domain_sf"/>
</dbReference>
<dbReference type="GO" id="GO:0006887">
    <property type="term" value="P:exocytosis"/>
    <property type="evidence" value="ECO:0007669"/>
    <property type="project" value="UniProtKB-KW"/>
</dbReference>
<dbReference type="Gene3D" id="2.60.40.150">
    <property type="entry name" value="C2 domain"/>
    <property type="match status" value="2"/>
</dbReference>
<dbReference type="Gene3D" id="1.10.357.50">
    <property type="match status" value="1"/>
</dbReference>
<evidence type="ECO:0000259" key="4">
    <source>
        <dbReference type="PROSITE" id="PS50004"/>
    </source>
</evidence>
<keyword evidence="3" id="KW-0268">Exocytosis</keyword>
<feature type="domain" description="C2" evidence="4">
    <location>
        <begin position="820"/>
        <end position="948"/>
    </location>
</feature>
<dbReference type="PROSITE" id="PS50004">
    <property type="entry name" value="C2"/>
    <property type="match status" value="1"/>
</dbReference>
<dbReference type="InterPro" id="IPR014770">
    <property type="entry name" value="Munc13_1"/>
</dbReference>
<evidence type="ECO:0000256" key="2">
    <source>
        <dbReference type="ARBA" id="ARBA00005823"/>
    </source>
</evidence>
<name>A0A1D2MEU4_ORCCI</name>
<dbReference type="InterPro" id="IPR052095">
    <property type="entry name" value="UNC-13_domain"/>
</dbReference>
<reference evidence="6 7" key="1">
    <citation type="journal article" date="2016" name="Genome Biol. Evol.">
        <title>Gene Family Evolution Reflects Adaptation to Soil Environmental Stressors in the Genome of the Collembolan Orchesella cincta.</title>
        <authorList>
            <person name="Faddeeva-Vakhrusheva A."/>
            <person name="Derks M.F."/>
            <person name="Anvar S.Y."/>
            <person name="Agamennone V."/>
            <person name="Suring W."/>
            <person name="Smit S."/>
            <person name="van Straalen N.M."/>
            <person name="Roelofs D."/>
        </authorList>
    </citation>
    <scope>NUCLEOTIDE SEQUENCE [LARGE SCALE GENOMIC DNA]</scope>
    <source>
        <tissue evidence="6">Mixed pool</tissue>
    </source>
</reference>
<comment type="similarity">
    <text evidence="2">Belongs to the unc-13 family.</text>
</comment>
<evidence type="ECO:0000256" key="3">
    <source>
        <dbReference type="ARBA" id="ARBA00022483"/>
    </source>
</evidence>
<dbReference type="OMA" id="CANIKPL"/>
<protein>
    <submittedName>
        <fullName evidence="6">Protein unc-13 D</fullName>
    </submittedName>
</protein>
<dbReference type="GO" id="GO:0099503">
    <property type="term" value="C:secretory vesicle"/>
    <property type="evidence" value="ECO:0007669"/>
    <property type="project" value="TreeGrafter"/>
</dbReference>
<keyword evidence="7" id="KW-1185">Reference proteome</keyword>
<organism evidence="6 7">
    <name type="scientific">Orchesella cincta</name>
    <name type="common">Springtail</name>
    <name type="synonym">Podura cincta</name>
    <dbReference type="NCBI Taxonomy" id="48709"/>
    <lineage>
        <taxon>Eukaryota</taxon>
        <taxon>Metazoa</taxon>
        <taxon>Ecdysozoa</taxon>
        <taxon>Arthropoda</taxon>
        <taxon>Hexapoda</taxon>
        <taxon>Collembola</taxon>
        <taxon>Entomobryomorpha</taxon>
        <taxon>Entomobryoidea</taxon>
        <taxon>Orchesellidae</taxon>
        <taxon>Orchesellinae</taxon>
        <taxon>Orchesella</taxon>
    </lineage>
</organism>
<evidence type="ECO:0000313" key="7">
    <source>
        <dbReference type="Proteomes" id="UP000094527"/>
    </source>
</evidence>
<dbReference type="SMART" id="SM00239">
    <property type="entry name" value="C2"/>
    <property type="match status" value="1"/>
</dbReference>
<gene>
    <name evidence="6" type="ORF">Ocin01_15302</name>
</gene>
<feature type="domain" description="MHD1" evidence="5">
    <location>
        <begin position="486"/>
        <end position="606"/>
    </location>
</feature>
<dbReference type="Proteomes" id="UP000094527">
    <property type="component" value="Unassembled WGS sequence"/>
</dbReference>
<proteinExistence type="inferred from homology"/>
<dbReference type="OrthoDB" id="67700at2759"/>
<dbReference type="Pfam" id="PF00168">
    <property type="entry name" value="C2"/>
    <property type="match status" value="1"/>
</dbReference>
<accession>A0A1D2MEU4</accession>
<dbReference type="EMBL" id="LJIJ01001575">
    <property type="protein sequence ID" value="ODM91381.1"/>
    <property type="molecule type" value="Genomic_DNA"/>
</dbReference>
<dbReference type="SUPFAM" id="SSF49562">
    <property type="entry name" value="C2 domain (Calcium/lipid-binding domain, CaLB)"/>
    <property type="match status" value="2"/>
</dbReference>
<dbReference type="PANTHER" id="PTHR45999:SF4">
    <property type="entry name" value="UNC-13-4A, ISOFORM B"/>
    <property type="match status" value="1"/>
</dbReference>
<comment type="caution">
    <text evidence="6">The sequence shown here is derived from an EMBL/GenBank/DDBJ whole genome shotgun (WGS) entry which is preliminary data.</text>
</comment>
<comment type="subcellular location">
    <subcellularLocation>
        <location evidence="1">Late endosome</location>
    </subcellularLocation>
</comment>
<dbReference type="AlphaFoldDB" id="A0A1D2MEU4"/>
<dbReference type="PROSITE" id="PS51258">
    <property type="entry name" value="MHD1"/>
    <property type="match status" value="1"/>
</dbReference>